<dbReference type="AlphaFoldDB" id="A0A829QDL1"/>
<dbReference type="EMBL" id="JAOH01000002">
    <property type="protein sequence ID" value="EUA60276.1"/>
    <property type="molecule type" value="Genomic_DNA"/>
</dbReference>
<name>A0A829QDL1_9MYCO</name>
<dbReference type="Proteomes" id="UP000021210">
    <property type="component" value="Unassembled WGS sequence"/>
</dbReference>
<reference evidence="1 2" key="1">
    <citation type="submission" date="2013-12" db="EMBL/GenBank/DDBJ databases">
        <authorList>
            <person name="Zelazny A."/>
            <person name="Olivier K."/>
            <person name="Holland S."/>
            <person name="Lenaerts A."/>
            <person name="Ordway D."/>
            <person name="DeGroote M.A."/>
            <person name="Parker T."/>
            <person name="Sizemore C."/>
            <person name="Tallon L.J."/>
            <person name="Sadzewicz L.K."/>
            <person name="Sengamalay N."/>
            <person name="Fraser C.M."/>
            <person name="Hine E."/>
            <person name="Shefchek K.A."/>
            <person name="Das S.P."/>
            <person name="Tettelin H."/>
        </authorList>
    </citation>
    <scope>NUCLEOTIDE SEQUENCE [LARGE SCALE GENOMIC DNA]</scope>
    <source>
        <strain evidence="1 2">1948</strain>
    </source>
</reference>
<evidence type="ECO:0000313" key="2">
    <source>
        <dbReference type="Proteomes" id="UP000021210"/>
    </source>
</evidence>
<proteinExistence type="predicted"/>
<evidence type="ECO:0000313" key="1">
    <source>
        <dbReference type="EMBL" id="EUA60276.1"/>
    </source>
</evidence>
<accession>A0A829QDL1</accession>
<sequence length="37" mass="4256">MWASNEGIPLFRRRLKQEAQFVVHTSIIPRFNGISGV</sequence>
<protein>
    <submittedName>
        <fullName evidence="1">Uncharacterized protein</fullName>
    </submittedName>
</protein>
<organism evidence="1 2">
    <name type="scientific">Mycobacteroides abscessus 1948</name>
    <dbReference type="NCBI Taxonomy" id="1299323"/>
    <lineage>
        <taxon>Bacteria</taxon>
        <taxon>Bacillati</taxon>
        <taxon>Actinomycetota</taxon>
        <taxon>Actinomycetes</taxon>
        <taxon>Mycobacteriales</taxon>
        <taxon>Mycobacteriaceae</taxon>
        <taxon>Mycobacteroides</taxon>
        <taxon>Mycobacteroides abscessus</taxon>
    </lineage>
</organism>
<comment type="caution">
    <text evidence="1">The sequence shown here is derived from an EMBL/GenBank/DDBJ whole genome shotgun (WGS) entry which is preliminary data.</text>
</comment>
<gene>
    <name evidence="1" type="ORF">I542_0407</name>
</gene>